<protein>
    <submittedName>
        <fullName evidence="7">S9 family peptidase</fullName>
    </submittedName>
</protein>
<feature type="domain" description="Dipeptidylpeptidase IV N-terminal" evidence="6">
    <location>
        <begin position="92"/>
        <end position="436"/>
    </location>
</feature>
<organism evidence="7 8">
    <name type="scientific">Marivirga atlantica</name>
    <dbReference type="NCBI Taxonomy" id="1548457"/>
    <lineage>
        <taxon>Bacteria</taxon>
        <taxon>Pseudomonadati</taxon>
        <taxon>Bacteroidota</taxon>
        <taxon>Cytophagia</taxon>
        <taxon>Cytophagales</taxon>
        <taxon>Marivirgaceae</taxon>
        <taxon>Marivirga</taxon>
    </lineage>
</organism>
<keyword evidence="8" id="KW-1185">Reference proteome</keyword>
<evidence type="ECO:0000259" key="6">
    <source>
        <dbReference type="Pfam" id="PF00930"/>
    </source>
</evidence>
<evidence type="ECO:0000259" key="5">
    <source>
        <dbReference type="Pfam" id="PF00326"/>
    </source>
</evidence>
<dbReference type="PANTHER" id="PTHR11731:SF193">
    <property type="entry name" value="DIPEPTIDYL PEPTIDASE 9"/>
    <property type="match status" value="1"/>
</dbReference>
<reference evidence="7" key="1">
    <citation type="submission" date="2021-01" db="EMBL/GenBank/DDBJ databases">
        <title>Marivirga sp. nov., isolated from intertidal surface sediments.</title>
        <authorList>
            <person name="Zhang M."/>
        </authorList>
    </citation>
    <scope>NUCLEOTIDE SEQUENCE</scope>
    <source>
        <strain evidence="7">SM1354</strain>
    </source>
</reference>
<dbReference type="FunFam" id="3.40.50.1820:FF:000003">
    <property type="entry name" value="Dipeptidyl peptidase 4"/>
    <property type="match status" value="1"/>
</dbReference>
<evidence type="ECO:0000256" key="3">
    <source>
        <dbReference type="ARBA" id="ARBA00023180"/>
    </source>
</evidence>
<keyword evidence="1" id="KW-0645">Protease</keyword>
<dbReference type="Pfam" id="PF00930">
    <property type="entry name" value="DPPIV_N"/>
    <property type="match status" value="1"/>
</dbReference>
<dbReference type="SUPFAM" id="SSF82171">
    <property type="entry name" value="DPP6 N-terminal domain-like"/>
    <property type="match status" value="1"/>
</dbReference>
<dbReference type="PANTHER" id="PTHR11731">
    <property type="entry name" value="PROTEASE FAMILY S9B,C DIPEPTIDYL-PEPTIDASE IV-RELATED"/>
    <property type="match status" value="1"/>
</dbReference>
<keyword evidence="2" id="KW-0378">Hydrolase</keyword>
<evidence type="ECO:0000313" key="8">
    <source>
        <dbReference type="Proteomes" id="UP000642920"/>
    </source>
</evidence>
<comment type="caution">
    <text evidence="7">The sequence shown here is derived from an EMBL/GenBank/DDBJ whole genome shotgun (WGS) entry which is preliminary data.</text>
</comment>
<feature type="signal peptide" evidence="4">
    <location>
        <begin position="1"/>
        <end position="20"/>
    </location>
</feature>
<evidence type="ECO:0000256" key="4">
    <source>
        <dbReference type="SAM" id="SignalP"/>
    </source>
</evidence>
<dbReference type="AlphaFoldDB" id="A0A937AAE4"/>
<dbReference type="InterPro" id="IPR029058">
    <property type="entry name" value="AB_hydrolase_fold"/>
</dbReference>
<dbReference type="Gene3D" id="2.140.10.30">
    <property type="entry name" value="Dipeptidylpeptidase IV, N-terminal domain"/>
    <property type="match status" value="1"/>
</dbReference>
<dbReference type="PROSITE" id="PS00708">
    <property type="entry name" value="PRO_ENDOPEP_SER"/>
    <property type="match status" value="1"/>
</dbReference>
<dbReference type="GO" id="GO:0008239">
    <property type="term" value="F:dipeptidyl-peptidase activity"/>
    <property type="evidence" value="ECO:0007669"/>
    <property type="project" value="TreeGrafter"/>
</dbReference>
<dbReference type="GO" id="GO:0006508">
    <property type="term" value="P:proteolysis"/>
    <property type="evidence" value="ECO:0007669"/>
    <property type="project" value="UniProtKB-KW"/>
</dbReference>
<dbReference type="InterPro" id="IPR002469">
    <property type="entry name" value="Peptidase_S9B_N"/>
</dbReference>
<accession>A0A937AAE4</accession>
<dbReference type="Gene3D" id="3.40.50.1820">
    <property type="entry name" value="alpha/beta hydrolase"/>
    <property type="match status" value="1"/>
</dbReference>
<evidence type="ECO:0000313" key="7">
    <source>
        <dbReference type="EMBL" id="MBL0766585.1"/>
    </source>
</evidence>
<feature type="domain" description="Peptidase S9 prolyl oligopeptidase catalytic" evidence="5">
    <location>
        <begin position="527"/>
        <end position="722"/>
    </location>
</feature>
<dbReference type="InterPro" id="IPR001375">
    <property type="entry name" value="Peptidase_S9_cat"/>
</dbReference>
<name>A0A937AAE4_9BACT</name>
<keyword evidence="3" id="KW-0325">Glycoprotein</keyword>
<dbReference type="RefSeq" id="WP_201923291.1">
    <property type="nucleotide sequence ID" value="NZ_JAERQG010000004.1"/>
</dbReference>
<gene>
    <name evidence="7" type="ORF">JKP34_15065</name>
</gene>
<evidence type="ECO:0000256" key="1">
    <source>
        <dbReference type="ARBA" id="ARBA00022670"/>
    </source>
</evidence>
<dbReference type="InterPro" id="IPR050278">
    <property type="entry name" value="Serine_Prot_S9B/DPPIV"/>
</dbReference>
<dbReference type="EMBL" id="JAERQG010000004">
    <property type="protein sequence ID" value="MBL0766585.1"/>
    <property type="molecule type" value="Genomic_DNA"/>
</dbReference>
<dbReference type="InterPro" id="IPR002471">
    <property type="entry name" value="Pept_S9_AS"/>
</dbReference>
<dbReference type="Proteomes" id="UP000642920">
    <property type="component" value="Unassembled WGS sequence"/>
</dbReference>
<dbReference type="Pfam" id="PF00326">
    <property type="entry name" value="Peptidase_S9"/>
    <property type="match status" value="1"/>
</dbReference>
<proteinExistence type="predicted"/>
<evidence type="ECO:0000256" key="2">
    <source>
        <dbReference type="ARBA" id="ARBA00022801"/>
    </source>
</evidence>
<dbReference type="GO" id="GO:0004252">
    <property type="term" value="F:serine-type endopeptidase activity"/>
    <property type="evidence" value="ECO:0007669"/>
    <property type="project" value="InterPro"/>
</dbReference>
<feature type="chain" id="PRO_5037014787" evidence="4">
    <location>
        <begin position="21"/>
        <end position="722"/>
    </location>
</feature>
<sequence>MKKYSFLLILSFFAALSVSAQKMITVDDIYQKGVFRQESVYNVNWMNDGKYYSALEDNQIRKIDVTSGETTEVLVDGDELEPKLNIRSYSFSDDESKLLLATDINYIYRRSYTAKYYVYNLSTKELKPLAEGEQMYATFSPDAKKVAYVFENNIYIVDLASGKNTQVTKDGKINEIIHGGSDWVYEEEFYITKTFYWSPDSKKLAFHSMDESHVKEYTLQKWNDGHLYPENYVYKYPKAGERNSIVWVSVYDLNSKKTIKMDTGEEEDQYLPRVQWTQDSNLLSIIRMNRRQNILEILHANASTGESKVVLKEESDTYVALNYCDDLTYLNDGKHFVYSSEEDGYKHLYLYKMNGDKVRQITNGKWEAVNIVGIDQETDQVYYISTEVSPLDRTFYKIGLNGKGKVALAETEGTTRINMSPDFSYYLKYYHNQNKPLKVSLHKTKGNKEIKVLKDNAALAETAKEYGLVDKEFFQFAIEDGTELNAYFLKPADFDEDKEYPVIVYQYSGPGSQDVEHAWGGSHYYWHQMMVQKGYLVLVVDTRGTGGRGERFKKMTYRNLGKFETLDLISAAKYLADLDYVDDNRIGIWGWSYGGYMAGNAILDGNEVFNAAVSVAMVSNWRFYDTIYTERYMDTPQNNPEGYDKNSPLSKVDKLKGKYLVIHGTGDDNVHVQNSIVYQDALLEAGKQFELFYYPDRTHGIYEDGARPHLFNMMTNFWLENL</sequence>
<keyword evidence="4" id="KW-0732">Signal</keyword>
<dbReference type="SUPFAM" id="SSF53474">
    <property type="entry name" value="alpha/beta-Hydrolases"/>
    <property type="match status" value="1"/>
</dbReference>